<evidence type="ECO:0000313" key="2">
    <source>
        <dbReference type="Proteomes" id="UP001054945"/>
    </source>
</evidence>
<proteinExistence type="predicted"/>
<dbReference type="AlphaFoldDB" id="A0AAV4P126"/>
<gene>
    <name evidence="1" type="ORF">CEXT_387411</name>
</gene>
<protein>
    <submittedName>
        <fullName evidence="1">Uncharacterized protein</fullName>
    </submittedName>
</protein>
<dbReference type="Proteomes" id="UP001054945">
    <property type="component" value="Unassembled WGS sequence"/>
</dbReference>
<keyword evidence="2" id="KW-1185">Reference proteome</keyword>
<organism evidence="1 2">
    <name type="scientific">Caerostris extrusa</name>
    <name type="common">Bark spider</name>
    <name type="synonym">Caerostris bankana</name>
    <dbReference type="NCBI Taxonomy" id="172846"/>
    <lineage>
        <taxon>Eukaryota</taxon>
        <taxon>Metazoa</taxon>
        <taxon>Ecdysozoa</taxon>
        <taxon>Arthropoda</taxon>
        <taxon>Chelicerata</taxon>
        <taxon>Arachnida</taxon>
        <taxon>Araneae</taxon>
        <taxon>Araneomorphae</taxon>
        <taxon>Entelegynae</taxon>
        <taxon>Araneoidea</taxon>
        <taxon>Araneidae</taxon>
        <taxon>Caerostris</taxon>
    </lineage>
</organism>
<name>A0AAV4P126_CAEEX</name>
<reference evidence="1 2" key="1">
    <citation type="submission" date="2021-06" db="EMBL/GenBank/DDBJ databases">
        <title>Caerostris extrusa draft genome.</title>
        <authorList>
            <person name="Kono N."/>
            <person name="Arakawa K."/>
        </authorList>
    </citation>
    <scope>NUCLEOTIDE SEQUENCE [LARGE SCALE GENOMIC DNA]</scope>
</reference>
<comment type="caution">
    <text evidence="1">The sequence shown here is derived from an EMBL/GenBank/DDBJ whole genome shotgun (WGS) entry which is preliminary data.</text>
</comment>
<dbReference type="EMBL" id="BPLR01003974">
    <property type="protein sequence ID" value="GIX90887.1"/>
    <property type="molecule type" value="Genomic_DNA"/>
</dbReference>
<evidence type="ECO:0000313" key="1">
    <source>
        <dbReference type="EMBL" id="GIX90887.1"/>
    </source>
</evidence>
<accession>A0AAV4P126</accession>
<sequence length="78" mass="8954">MSIVKSFSLRFRSQCTDKLKYDQGDVVYAAARSHYDFCKVPLIILSFSNSLPHAYGRYLTGALQREANGHPVRSDRHY</sequence>